<feature type="domain" description="Ribbon-helix-helix protein CopG" evidence="2">
    <location>
        <begin position="6"/>
        <end position="41"/>
    </location>
</feature>
<gene>
    <name evidence="3" type="ORF">FHU39_001655</name>
</gene>
<name>A0A839NAD1_9MICO</name>
<dbReference type="Gene3D" id="1.10.1220.10">
    <property type="entry name" value="Met repressor-like"/>
    <property type="match status" value="1"/>
</dbReference>
<dbReference type="RefSeq" id="WP_183319907.1">
    <property type="nucleotide sequence ID" value="NZ_JACHVQ010000001.1"/>
</dbReference>
<dbReference type="Pfam" id="PF01402">
    <property type="entry name" value="RHH_1"/>
    <property type="match status" value="1"/>
</dbReference>
<dbReference type="InterPro" id="IPR010985">
    <property type="entry name" value="Ribbon_hlx_hlx"/>
</dbReference>
<dbReference type="GO" id="GO:0006355">
    <property type="term" value="P:regulation of DNA-templated transcription"/>
    <property type="evidence" value="ECO:0007669"/>
    <property type="project" value="InterPro"/>
</dbReference>
<dbReference type="InterPro" id="IPR002145">
    <property type="entry name" value="CopG"/>
</dbReference>
<keyword evidence="4" id="KW-1185">Reference proteome</keyword>
<evidence type="ECO:0000256" key="1">
    <source>
        <dbReference type="SAM" id="MobiDB-lite"/>
    </source>
</evidence>
<evidence type="ECO:0000313" key="3">
    <source>
        <dbReference type="EMBL" id="MBB2891671.1"/>
    </source>
</evidence>
<sequence length="78" mass="8774">MSKVMVSLPDDLLAELDAEVKRRSTSRSALLAAAARRELKRRDPADLASAVERSERRFQDAGSFESADVVRADRDERR</sequence>
<dbReference type="SUPFAM" id="SSF47598">
    <property type="entry name" value="Ribbon-helix-helix"/>
    <property type="match status" value="1"/>
</dbReference>
<feature type="region of interest" description="Disordered" evidence="1">
    <location>
        <begin position="42"/>
        <end position="64"/>
    </location>
</feature>
<dbReference type="EMBL" id="JACHVQ010000001">
    <property type="protein sequence ID" value="MBB2891671.1"/>
    <property type="molecule type" value="Genomic_DNA"/>
</dbReference>
<dbReference type="AlphaFoldDB" id="A0A839NAD1"/>
<organism evidence="3 4">
    <name type="scientific">Flexivirga oryzae</name>
    <dbReference type="NCBI Taxonomy" id="1794944"/>
    <lineage>
        <taxon>Bacteria</taxon>
        <taxon>Bacillati</taxon>
        <taxon>Actinomycetota</taxon>
        <taxon>Actinomycetes</taxon>
        <taxon>Micrococcales</taxon>
        <taxon>Dermacoccaceae</taxon>
        <taxon>Flexivirga</taxon>
    </lineage>
</organism>
<protein>
    <submittedName>
        <fullName evidence="3">Metal-responsive CopG/Arc/MetJ family transcriptional regulator</fullName>
    </submittedName>
</protein>
<evidence type="ECO:0000313" key="4">
    <source>
        <dbReference type="Proteomes" id="UP000559182"/>
    </source>
</evidence>
<proteinExistence type="predicted"/>
<reference evidence="3 4" key="1">
    <citation type="submission" date="2020-08" db="EMBL/GenBank/DDBJ databases">
        <title>Sequencing the genomes of 1000 actinobacteria strains.</title>
        <authorList>
            <person name="Klenk H.-P."/>
        </authorList>
    </citation>
    <scope>NUCLEOTIDE SEQUENCE [LARGE SCALE GENOMIC DNA]</scope>
    <source>
        <strain evidence="3 4">DSM 105369</strain>
    </source>
</reference>
<accession>A0A839NAD1</accession>
<evidence type="ECO:0000259" key="2">
    <source>
        <dbReference type="Pfam" id="PF01402"/>
    </source>
</evidence>
<dbReference type="Proteomes" id="UP000559182">
    <property type="component" value="Unassembled WGS sequence"/>
</dbReference>
<comment type="caution">
    <text evidence="3">The sequence shown here is derived from an EMBL/GenBank/DDBJ whole genome shotgun (WGS) entry which is preliminary data.</text>
</comment>
<dbReference type="InterPro" id="IPR013321">
    <property type="entry name" value="Arc_rbn_hlx_hlx"/>
</dbReference>